<proteinExistence type="predicted"/>
<dbReference type="OMA" id="CQHPECW"/>
<dbReference type="eggNOG" id="ENOG502S83S">
    <property type="taxonomic scope" value="Eukaryota"/>
</dbReference>
<feature type="region of interest" description="Disordered" evidence="1">
    <location>
        <begin position="229"/>
        <end position="279"/>
    </location>
</feature>
<feature type="compositionally biased region" description="Basic residues" evidence="1">
    <location>
        <begin position="344"/>
        <end position="353"/>
    </location>
</feature>
<name>A7SBP3_NEMVE</name>
<dbReference type="Proteomes" id="UP000001593">
    <property type="component" value="Unassembled WGS sequence"/>
</dbReference>
<evidence type="ECO:0000313" key="3">
    <source>
        <dbReference type="Proteomes" id="UP000001593"/>
    </source>
</evidence>
<evidence type="ECO:0000313" key="2">
    <source>
        <dbReference type="EMBL" id="EDO38907.1"/>
    </source>
</evidence>
<feature type="compositionally biased region" description="Polar residues" evidence="1">
    <location>
        <begin position="928"/>
        <end position="946"/>
    </location>
</feature>
<feature type="region of interest" description="Disordered" evidence="1">
    <location>
        <begin position="1149"/>
        <end position="1243"/>
    </location>
</feature>
<protein>
    <submittedName>
        <fullName evidence="2">Uncharacterized protein</fullName>
    </submittedName>
</protein>
<feature type="region of interest" description="Disordered" evidence="1">
    <location>
        <begin position="1040"/>
        <end position="1084"/>
    </location>
</feature>
<feature type="compositionally biased region" description="Basic and acidic residues" evidence="1">
    <location>
        <begin position="1061"/>
        <end position="1078"/>
    </location>
</feature>
<feature type="compositionally biased region" description="Low complexity" evidence="1">
    <location>
        <begin position="354"/>
        <end position="363"/>
    </location>
</feature>
<keyword evidence="3" id="KW-1185">Reference proteome</keyword>
<feature type="compositionally biased region" description="Basic and acidic residues" evidence="1">
    <location>
        <begin position="1200"/>
        <end position="1218"/>
    </location>
</feature>
<feature type="compositionally biased region" description="Low complexity" evidence="1">
    <location>
        <begin position="949"/>
        <end position="958"/>
    </location>
</feature>
<organism evidence="2 3">
    <name type="scientific">Nematostella vectensis</name>
    <name type="common">Starlet sea anemone</name>
    <dbReference type="NCBI Taxonomy" id="45351"/>
    <lineage>
        <taxon>Eukaryota</taxon>
        <taxon>Metazoa</taxon>
        <taxon>Cnidaria</taxon>
        <taxon>Anthozoa</taxon>
        <taxon>Hexacorallia</taxon>
        <taxon>Actiniaria</taxon>
        <taxon>Edwardsiidae</taxon>
        <taxon>Nematostella</taxon>
    </lineage>
</organism>
<dbReference type="EMBL" id="DS469617">
    <property type="protein sequence ID" value="EDO38907.1"/>
    <property type="molecule type" value="Genomic_DNA"/>
</dbReference>
<dbReference type="InParanoid" id="A7SBP3"/>
<reference evidence="2 3" key="1">
    <citation type="journal article" date="2007" name="Science">
        <title>Sea anemone genome reveals ancestral eumetazoan gene repertoire and genomic organization.</title>
        <authorList>
            <person name="Putnam N.H."/>
            <person name="Srivastava M."/>
            <person name="Hellsten U."/>
            <person name="Dirks B."/>
            <person name="Chapman J."/>
            <person name="Salamov A."/>
            <person name="Terry A."/>
            <person name="Shapiro H."/>
            <person name="Lindquist E."/>
            <person name="Kapitonov V.V."/>
            <person name="Jurka J."/>
            <person name="Genikhovich G."/>
            <person name="Grigoriev I.V."/>
            <person name="Lucas S.M."/>
            <person name="Steele R.E."/>
            <person name="Finnerty J.R."/>
            <person name="Technau U."/>
            <person name="Martindale M.Q."/>
            <person name="Rokhsar D.S."/>
        </authorList>
    </citation>
    <scope>NUCLEOTIDE SEQUENCE [LARGE SCALE GENOMIC DNA]</scope>
    <source>
        <strain evidence="3">CH2 X CH6</strain>
    </source>
</reference>
<dbReference type="PANTHER" id="PTHR33332">
    <property type="entry name" value="REVERSE TRANSCRIPTASE DOMAIN-CONTAINING PROTEIN"/>
    <property type="match status" value="1"/>
</dbReference>
<feature type="region of interest" description="Disordered" evidence="1">
    <location>
        <begin position="928"/>
        <end position="983"/>
    </location>
</feature>
<feature type="region of interest" description="Disordered" evidence="1">
    <location>
        <begin position="871"/>
        <end position="891"/>
    </location>
</feature>
<feature type="compositionally biased region" description="Basic and acidic residues" evidence="1">
    <location>
        <begin position="1040"/>
        <end position="1052"/>
    </location>
</feature>
<evidence type="ECO:0000256" key="1">
    <source>
        <dbReference type="SAM" id="MobiDB-lite"/>
    </source>
</evidence>
<dbReference type="HOGENOM" id="CLU_262664_0_0_1"/>
<feature type="compositionally biased region" description="Polar residues" evidence="1">
    <location>
        <begin position="1161"/>
        <end position="1175"/>
    </location>
</feature>
<gene>
    <name evidence="2" type="ORF">NEMVEDRAFT_v1g244159</name>
</gene>
<feature type="region of interest" description="Disordered" evidence="1">
    <location>
        <begin position="344"/>
        <end position="409"/>
    </location>
</feature>
<feature type="region of interest" description="Disordered" evidence="1">
    <location>
        <begin position="897"/>
        <end position="916"/>
    </location>
</feature>
<sequence>MINDLDIADTELWKYVDDTTISETVPKSKASTIQAAVNSLASSAASNKFQLNESRCKEMRISFSTSDTYFDPIVVNDVEIEIVSCAKILGLHISCDLKWNDHIDDIISKCKKRMFGLRQLKRSGLGKSELVSFFRTCGRPITEYACPVYHDSQQCCTSICQHPECWKSDLKRVKEAVYRRNGVEGESFNTEPSKQLDQVYLTKEQRLESIDGSLPTLKIVDVFGGLDMGTSNKQLPRPHRRSTSLPSLSPDSSRDSDYQSRAQSTVRAPHPSPSACPSAMTDYKRRMLWKKQVASRQSSAKSEGCQPNKVAHIGVHEVYDDNELNQEWQEVYITSAYLVWCPSNKKKRKRRSSSRSSSGGSVRKGPKKIVPKDVTEDLVPAAMEPFKPSRPKSTKTPTGGQPYSPYRPPAKMVNVETLELDKYGMEDLADLPRPVLSGILRQLNARNISQTDVTAEVSEPKDQSIPRKHVKIVESDADLIQAVELVTSESTVAMAIEENNSRVKLAVDINSSLTPPVEDKTLVIEIGEERENNGKKQLVLVEKEGEGQVTARGARHALHMHNIGIPMEGKPKHVVHHCSSSIPRRLAQLGVAMEPVELVPVTPSPTSTPREELTVAVSRTEEPCPRTPLNVTIPSGGLALIDSYYESDDMSREFSAYRFSPSPVRAPAPTPISPDKSYDHFRQYSRTSQSHDRLKYSSGSYGRSSAQDDDSSKQMRRWETLSSVYDAEESMGEGREIAAGKELIIQEEDRSVELSESVFLTEGPLEEPCDTPRQSNSDWAQEKMIVNLIEPSIRGRSPSPGSRTHIPRDIIDQFQGDLYGRKRHKHHPSMPANSPTRVPIAKETKGIIIGTGISIPGWRQPRTRTPLQFMETPGRYAPKPLRQPPSNSIPKSIKIFHLAPPERPRPKSTPPRMPSAEKNNFVAEVLSESSLHSNSQEQASVPTSMGVNEASSASRSGSVPPPPSPEVPNIGEPTVGGLEPLREEDERSCIAAYDGTGNEGVMQRLAPVGAEWEEDSVDLSNEKEGLANNLDLNDISNELSHLKDDLPNDPDSKVLSTSGDHSIKNSDPDKNEVSREENVALSKQVNADKQVIADDAFGEQVIAKNGTGEQVIAEDGTGEQVIAEDGTCEQVMAKDGSTSFRENNQITEGTVTEDANHSEDNNFPTVTLVDSNAEQNVEKTESLGEEQQGGATDAVLQKIGLDEAEKPKEDKNEDKESRGSPSPPPGSPEVESNPDFTEGLDLNLDLEAELKAAMEGLDGFSVDDDDGYADCVGGPLSARPTSPEAL</sequence>
<feature type="region of interest" description="Disordered" evidence="1">
    <location>
        <begin position="684"/>
        <end position="717"/>
    </location>
</feature>
<feature type="region of interest" description="Disordered" evidence="1">
    <location>
        <begin position="1258"/>
        <end position="1286"/>
    </location>
</feature>
<feature type="region of interest" description="Disordered" evidence="1">
    <location>
        <begin position="660"/>
        <end position="679"/>
    </location>
</feature>
<accession>A7SBP3</accession>